<comment type="caution">
    <text evidence="6">The sequence shown here is derived from an EMBL/GenBank/DDBJ whole genome shotgun (WGS) entry which is preliminary data.</text>
</comment>
<dbReference type="Gene3D" id="1.20.930.40">
    <property type="entry name" value="Transferrin receptor-like, dimerisation domain"/>
    <property type="match status" value="1"/>
</dbReference>
<dbReference type="InterPro" id="IPR007484">
    <property type="entry name" value="Peptidase_M28"/>
</dbReference>
<dbReference type="Gene3D" id="3.50.30.30">
    <property type="match status" value="1"/>
</dbReference>
<feature type="domain" description="Transferrin receptor-like dimerisation" evidence="4">
    <location>
        <begin position="602"/>
        <end position="711"/>
    </location>
</feature>
<dbReference type="InterPro" id="IPR003137">
    <property type="entry name" value="PA_domain"/>
</dbReference>
<keyword evidence="7" id="KW-1185">Reference proteome</keyword>
<name>A0AA39CFQ6_9EURO</name>
<evidence type="ECO:0008006" key="8">
    <source>
        <dbReference type="Google" id="ProtNLM"/>
    </source>
</evidence>
<dbReference type="CDD" id="cd08022">
    <property type="entry name" value="M28_PSMA_like"/>
    <property type="match status" value="1"/>
</dbReference>
<dbReference type="InterPro" id="IPR007365">
    <property type="entry name" value="TFR-like_dimer_dom"/>
</dbReference>
<dbReference type="PROSITE" id="PS51257">
    <property type="entry name" value="PROKAR_LIPOPROTEIN"/>
    <property type="match status" value="1"/>
</dbReference>
<dbReference type="Pfam" id="PF04389">
    <property type="entry name" value="Peptidase_M28"/>
    <property type="match status" value="1"/>
</dbReference>
<gene>
    <name evidence="6" type="ORF">H2200_009433</name>
</gene>
<keyword evidence="2" id="KW-0732">Signal</keyword>
<dbReference type="InterPro" id="IPR036757">
    <property type="entry name" value="TFR-like_dimer_dom_sf"/>
</dbReference>
<accession>A0AA39CFQ6</accession>
<feature type="chain" id="PRO_5041444700" description="Glutamate carboxypeptidase" evidence="2">
    <location>
        <begin position="28"/>
        <end position="713"/>
    </location>
</feature>
<evidence type="ECO:0000313" key="7">
    <source>
        <dbReference type="Proteomes" id="UP001172673"/>
    </source>
</evidence>
<dbReference type="AlphaFoldDB" id="A0AA39CFQ6"/>
<evidence type="ECO:0000259" key="5">
    <source>
        <dbReference type="Pfam" id="PF04389"/>
    </source>
</evidence>
<proteinExistence type="inferred from homology"/>
<dbReference type="SUPFAM" id="SSF47672">
    <property type="entry name" value="Transferrin receptor-like dimerisation domain"/>
    <property type="match status" value="1"/>
</dbReference>
<evidence type="ECO:0000256" key="1">
    <source>
        <dbReference type="ARBA" id="ARBA00005634"/>
    </source>
</evidence>
<dbReference type="SUPFAM" id="SSF52025">
    <property type="entry name" value="PA domain"/>
    <property type="match status" value="1"/>
</dbReference>
<evidence type="ECO:0000259" key="4">
    <source>
        <dbReference type="Pfam" id="PF04253"/>
    </source>
</evidence>
<dbReference type="CDD" id="cd02121">
    <property type="entry name" value="PA_GCPII_like"/>
    <property type="match status" value="1"/>
</dbReference>
<evidence type="ECO:0000259" key="3">
    <source>
        <dbReference type="Pfam" id="PF02225"/>
    </source>
</evidence>
<dbReference type="Gene3D" id="3.40.630.10">
    <property type="entry name" value="Zn peptidases"/>
    <property type="match status" value="1"/>
</dbReference>
<dbReference type="InterPro" id="IPR039373">
    <property type="entry name" value="Peptidase_M28B"/>
</dbReference>
<dbReference type="Pfam" id="PF04253">
    <property type="entry name" value="TFR_dimer"/>
    <property type="match status" value="1"/>
</dbReference>
<dbReference type="InterPro" id="IPR046450">
    <property type="entry name" value="PA_dom_sf"/>
</dbReference>
<dbReference type="GO" id="GO:0004180">
    <property type="term" value="F:carboxypeptidase activity"/>
    <property type="evidence" value="ECO:0007669"/>
    <property type="project" value="TreeGrafter"/>
</dbReference>
<dbReference type="PANTHER" id="PTHR10404:SF46">
    <property type="entry name" value="VACUOLAR PROTEIN SORTING-ASSOCIATED PROTEIN 70"/>
    <property type="match status" value="1"/>
</dbReference>
<feature type="domain" description="Peptidase M28" evidence="5">
    <location>
        <begin position="350"/>
        <end position="538"/>
    </location>
</feature>
<feature type="signal peptide" evidence="2">
    <location>
        <begin position="1"/>
        <end position="27"/>
    </location>
</feature>
<feature type="domain" description="PA" evidence="3">
    <location>
        <begin position="167"/>
        <end position="235"/>
    </location>
</feature>
<dbReference type="EMBL" id="JAPDRK010000014">
    <property type="protein sequence ID" value="KAJ9606472.1"/>
    <property type="molecule type" value="Genomic_DNA"/>
</dbReference>
<evidence type="ECO:0000313" key="6">
    <source>
        <dbReference type="EMBL" id="KAJ9606472.1"/>
    </source>
</evidence>
<dbReference type="Proteomes" id="UP001172673">
    <property type="component" value="Unassembled WGS sequence"/>
</dbReference>
<dbReference type="Pfam" id="PF02225">
    <property type="entry name" value="PA"/>
    <property type="match status" value="1"/>
</dbReference>
<reference evidence="6" key="1">
    <citation type="submission" date="2022-10" db="EMBL/GenBank/DDBJ databases">
        <title>Culturing micro-colonial fungi from biological soil crusts in the Mojave desert and describing Neophaeococcomyces mojavensis, and introducing the new genera and species Taxawa tesnikishii.</title>
        <authorList>
            <person name="Kurbessoian T."/>
            <person name="Stajich J.E."/>
        </authorList>
    </citation>
    <scope>NUCLEOTIDE SEQUENCE</scope>
    <source>
        <strain evidence="6">TK_41</strain>
    </source>
</reference>
<protein>
    <recommendedName>
        <fullName evidence="8">Glutamate carboxypeptidase</fullName>
    </recommendedName>
</protein>
<dbReference type="PANTHER" id="PTHR10404">
    <property type="entry name" value="N-ACETYLATED-ALPHA-LINKED ACIDIC DIPEPTIDASE"/>
    <property type="match status" value="1"/>
</dbReference>
<dbReference type="FunFam" id="3.50.30.30:FF:000008">
    <property type="entry name" value="Glutamate carboxypeptidase 2"/>
    <property type="match status" value="1"/>
</dbReference>
<dbReference type="SUPFAM" id="SSF53187">
    <property type="entry name" value="Zn-dependent exopeptidases"/>
    <property type="match status" value="1"/>
</dbReference>
<dbReference type="FunFam" id="3.40.630.10:FF:000101">
    <property type="entry name" value="N-acetylated alpha-linked acidic dipeptidase like 1"/>
    <property type="match status" value="1"/>
</dbReference>
<evidence type="ECO:0000256" key="2">
    <source>
        <dbReference type="SAM" id="SignalP"/>
    </source>
</evidence>
<comment type="similarity">
    <text evidence="1">Belongs to the peptidase M28 family. M28B subfamily.</text>
</comment>
<organism evidence="6 7">
    <name type="scientific">Cladophialophora chaetospira</name>
    <dbReference type="NCBI Taxonomy" id="386627"/>
    <lineage>
        <taxon>Eukaryota</taxon>
        <taxon>Fungi</taxon>
        <taxon>Dikarya</taxon>
        <taxon>Ascomycota</taxon>
        <taxon>Pezizomycotina</taxon>
        <taxon>Eurotiomycetes</taxon>
        <taxon>Chaetothyriomycetidae</taxon>
        <taxon>Chaetothyriales</taxon>
        <taxon>Herpotrichiellaceae</taxon>
        <taxon>Cladophialophora</taxon>
    </lineage>
</organism>
<sequence length="713" mass="77584">MMLTKVLPILSLHALSVLACGREYVHSRIFDPHLGLQKRQETPFPPALEPNEAILLNSFDNATIESWSYYYTHGLTLAGTNKSVAQWTADRFTEFGFTASLAEYYVYLSYPVSHSLTATFANGSSFTPLLEEEPLPEDDVTSYPNRVPTFNGYSPTGNASAEYVYVGRGQKVDFERLEALNVSVEGKIALARYGGPFRGLKVKNAEDYGAIGVILFTDTDDDGNITEANGYAAYPHGPARNPTYVQRGSVEFVSTYSGDPETPGYASKFDSPRSDRSVVLPRIPSLPISWKDAQPLLQALDGHGVDGETVNRTKWLGKLNATYSTGPAPGTTISFSNVARDEVTWIWDSIGIINGTEQDEIIILGNHRDAWIIGGGSDPHSGTAVLIELAKAFGALLKTGWRPKRTIIFASWDAEEYASIGSTEWVEEYVPWLSGAAVAYLNCDQSVSGLDPDISATPELHDAVTASLKKVVYPYHGYSNLTLYDVWYGLTEGEYGVLGAGSDYVAFVHNGIPSIDTGAGQGPRDPIYHYHSTYDTFHWMSTYGDPFFVAHKAIGQHLALLVYHLSSDDIIPFNVENYGVQLTSYLNDLADLVDSENATSSVDLSPLEAAIATFNTSATALTSFISVAATEADYKAANTKLRDFSRGFVSQGGLPGREFYKHVAFAPGLDTGYAPVTFPGIWEATEGGNLSLANQWVQKSAKAIEAAARILAP</sequence>